<dbReference type="InterPro" id="IPR012902">
    <property type="entry name" value="N_methyl_site"/>
</dbReference>
<dbReference type="SUPFAM" id="SSF54523">
    <property type="entry name" value="Pili subunits"/>
    <property type="match status" value="1"/>
</dbReference>
<gene>
    <name evidence="3" type="ORF">RM532_10580</name>
</gene>
<keyword evidence="4" id="KW-1185">Reference proteome</keyword>
<dbReference type="InterPro" id="IPR031982">
    <property type="entry name" value="PilE-like"/>
</dbReference>
<keyword evidence="2" id="KW-0472">Membrane</keyword>
<dbReference type="EMBL" id="JAVRIB010000010">
    <property type="protein sequence ID" value="MDT0635399.1"/>
    <property type="molecule type" value="Genomic_DNA"/>
</dbReference>
<proteinExistence type="predicted"/>
<sequence length="156" mass="17268">MRQEIRDGQAGFSLLEGLIVLALVGAIGMALWPQYAEWQRVQYREPARQALQELHRQLERHHHRTGSYAGAAGTDRDPRETGVPRLMPAAVPDNATPHYRLLIVTANRRGFEIHAAPVGPQTADICGTLTLTATGQRGMVEAAPEARRDDCWPQAQ</sequence>
<evidence type="ECO:0000313" key="4">
    <source>
        <dbReference type="Proteomes" id="UP001251857"/>
    </source>
</evidence>
<dbReference type="Pfam" id="PF16732">
    <property type="entry name" value="ComP_DUS"/>
    <property type="match status" value="1"/>
</dbReference>
<dbReference type="InterPro" id="IPR045584">
    <property type="entry name" value="Pilin-like"/>
</dbReference>
<keyword evidence="2" id="KW-0812">Transmembrane</keyword>
<dbReference type="Gene3D" id="3.30.700.10">
    <property type="entry name" value="Glycoprotein, Type 4 Pilin"/>
    <property type="match status" value="1"/>
</dbReference>
<feature type="region of interest" description="Disordered" evidence="1">
    <location>
        <begin position="60"/>
        <end position="80"/>
    </location>
</feature>
<dbReference type="Proteomes" id="UP001251857">
    <property type="component" value="Unassembled WGS sequence"/>
</dbReference>
<evidence type="ECO:0000256" key="2">
    <source>
        <dbReference type="SAM" id="Phobius"/>
    </source>
</evidence>
<dbReference type="PROSITE" id="PS00409">
    <property type="entry name" value="PROKAR_NTER_METHYL"/>
    <property type="match status" value="1"/>
</dbReference>
<dbReference type="RefSeq" id="WP_311653298.1">
    <property type="nucleotide sequence ID" value="NZ_JAVRIB010000010.1"/>
</dbReference>
<feature type="transmembrane region" description="Helical" evidence="2">
    <location>
        <begin position="12"/>
        <end position="32"/>
    </location>
</feature>
<evidence type="ECO:0000256" key="1">
    <source>
        <dbReference type="SAM" id="MobiDB-lite"/>
    </source>
</evidence>
<accession>A0ABU3C1G0</accession>
<evidence type="ECO:0000313" key="3">
    <source>
        <dbReference type="EMBL" id="MDT0635399.1"/>
    </source>
</evidence>
<reference evidence="3 4" key="1">
    <citation type="submission" date="2023-09" db="EMBL/GenBank/DDBJ databases">
        <authorList>
            <person name="Rey-Velasco X."/>
        </authorList>
    </citation>
    <scope>NUCLEOTIDE SEQUENCE [LARGE SCALE GENOMIC DNA]</scope>
    <source>
        <strain evidence="3 4">W335</strain>
    </source>
</reference>
<keyword evidence="2" id="KW-1133">Transmembrane helix</keyword>
<name>A0ABU3C1G0_9GAMM</name>
<organism evidence="3 4">
    <name type="scientific">Spectribacter hydrogenoxidans</name>
    <dbReference type="NCBI Taxonomy" id="3075608"/>
    <lineage>
        <taxon>Bacteria</taxon>
        <taxon>Pseudomonadati</taxon>
        <taxon>Pseudomonadota</taxon>
        <taxon>Gammaproteobacteria</taxon>
        <taxon>Salinisphaerales</taxon>
        <taxon>Salinisphaeraceae</taxon>
        <taxon>Spectribacter</taxon>
    </lineage>
</organism>
<comment type="caution">
    <text evidence="3">The sequence shown here is derived from an EMBL/GenBank/DDBJ whole genome shotgun (WGS) entry which is preliminary data.</text>
</comment>
<protein>
    <submittedName>
        <fullName evidence="3">Type IV pilin protein</fullName>
    </submittedName>
</protein>